<evidence type="ECO:0000313" key="2">
    <source>
        <dbReference type="EMBL" id="PRQ00577.1"/>
    </source>
</evidence>
<gene>
    <name evidence="2" type="ORF">ENSA7_60710</name>
</gene>
<evidence type="ECO:0000313" key="3">
    <source>
        <dbReference type="Proteomes" id="UP000238823"/>
    </source>
</evidence>
<comment type="caution">
    <text evidence="2">The sequence shown here is derived from an EMBL/GenBank/DDBJ whole genome shotgun (WGS) entry which is preliminary data.</text>
</comment>
<dbReference type="Proteomes" id="UP000238823">
    <property type="component" value="Unassembled WGS sequence"/>
</dbReference>
<evidence type="ECO:0000256" key="1">
    <source>
        <dbReference type="SAM" id="MobiDB-lite"/>
    </source>
</evidence>
<proteinExistence type="predicted"/>
<sequence>MKHDTQDCSVVLAFAELDRLERDRASFASAKRAATQHLEQQGRDIDELRGRLVAQRPRAWARVRREQADRRSRHDRAMTEMADQIEALHRERLACYQTDLEAKRLRLAAIESMPVVERPGRRLLEWSIPAAATALVAFLGFTLLGEEDAVARVADPVDVSALSSSEPGAEVGIDEPEPAPAPEPEPEPEPEIEPEPEPEPEAKPTPKPQPKKKTTKPKAKPKPASTDSKRSNPLKIGDFDGNPLG</sequence>
<dbReference type="AlphaFoldDB" id="A0A2S9Y649"/>
<feature type="region of interest" description="Disordered" evidence="1">
    <location>
        <begin position="161"/>
        <end position="245"/>
    </location>
</feature>
<reference evidence="2 3" key="1">
    <citation type="submission" date="2018-03" db="EMBL/GenBank/DDBJ databases">
        <title>Draft Genome Sequences of the Obligatory Marine Myxobacteria Enhygromyxa salina SWB007.</title>
        <authorList>
            <person name="Poehlein A."/>
            <person name="Moghaddam J.A."/>
            <person name="Harms H."/>
            <person name="Alanjari M."/>
            <person name="Koenig G.M."/>
            <person name="Daniel R."/>
            <person name="Schaeberle T.F."/>
        </authorList>
    </citation>
    <scope>NUCLEOTIDE SEQUENCE [LARGE SCALE GENOMIC DNA]</scope>
    <source>
        <strain evidence="2 3">SWB007</strain>
    </source>
</reference>
<accession>A0A2S9Y649</accession>
<protein>
    <submittedName>
        <fullName evidence="2">Transport protein TonB</fullName>
    </submittedName>
</protein>
<feature type="compositionally biased region" description="Basic residues" evidence="1">
    <location>
        <begin position="209"/>
        <end position="221"/>
    </location>
</feature>
<feature type="compositionally biased region" description="Acidic residues" evidence="1">
    <location>
        <begin position="184"/>
        <end position="199"/>
    </location>
</feature>
<dbReference type="EMBL" id="PVNL01000118">
    <property type="protein sequence ID" value="PRQ00577.1"/>
    <property type="molecule type" value="Genomic_DNA"/>
</dbReference>
<dbReference type="RefSeq" id="WP_181234271.1">
    <property type="nucleotide sequence ID" value="NZ_PVNL01000118.1"/>
</dbReference>
<organism evidence="2 3">
    <name type="scientific">Enhygromyxa salina</name>
    <dbReference type="NCBI Taxonomy" id="215803"/>
    <lineage>
        <taxon>Bacteria</taxon>
        <taxon>Pseudomonadati</taxon>
        <taxon>Myxococcota</taxon>
        <taxon>Polyangia</taxon>
        <taxon>Nannocystales</taxon>
        <taxon>Nannocystaceae</taxon>
        <taxon>Enhygromyxa</taxon>
    </lineage>
</organism>
<name>A0A2S9Y649_9BACT</name>